<accession>A0ABR0E6W6</accession>
<comment type="caution">
    <text evidence="3">The sequence shown here is derived from an EMBL/GenBank/DDBJ whole genome shotgun (WGS) entry which is preliminary data.</text>
</comment>
<name>A0ABR0E6W6_ZASCE</name>
<dbReference type="Proteomes" id="UP001305779">
    <property type="component" value="Unassembled WGS sequence"/>
</dbReference>
<feature type="compositionally biased region" description="Polar residues" evidence="1">
    <location>
        <begin position="357"/>
        <end position="368"/>
    </location>
</feature>
<sequence length="526" mass="57493">MPPRTGQTLTSSFSVTDVNNEVVCPLQNQDGSQCRKRCLGEKRYRSMQEHIRRAHPEYYIPKLPATKESFELMITSPPHERPAQDPNHANHVHDHIQQHSDPSGLSPAFHLDPGLSSSFEGYHALGQHDGGYYTAGDAEAAAIYSSMQAQQRSSDEYRRGSLIPAASAAAALAQLHYHRPDSEWGGDNIQQVIYPSLELSPTVTEADLLQTFYSNHDDMKNHVYVDPQLEETTFMQDQSGFPASSGQEAPGLLQDSLHRSPQDRSAGLAPLQRSVSRGGHTNRPRKSSLSQQARLAKHERKRSKELKRNSGDRKAFSAEPGNPAFHYGKRWEDLIDAAASATEEEGSRDLTPIPASPYQSPPVNSRTSLPPFAMGSQFQSFQASPLNRALTPPSADHAGLDLQHFPSVDSSLSSVSHHQHHNSTDSGSQFQIMNPSSIDSTSSPMFAPAGGGNGVAGAGDVVQIYCAGCRRASLLKESYACTSCISGLCGSCTDAIIQEQSRGRMTSCPRCHAMDSNFKQFQLELR</sequence>
<feature type="region of interest" description="Disordered" evidence="1">
    <location>
        <begin position="238"/>
        <end position="324"/>
    </location>
</feature>
<proteinExistence type="predicted"/>
<feature type="domain" description="RING zinc finger-like" evidence="2">
    <location>
        <begin position="464"/>
        <end position="511"/>
    </location>
</feature>
<feature type="compositionally biased region" description="Basic and acidic residues" evidence="1">
    <location>
        <begin position="306"/>
        <end position="316"/>
    </location>
</feature>
<protein>
    <recommendedName>
        <fullName evidence="2">RING zinc finger-like domain-containing protein</fullName>
    </recommendedName>
</protein>
<evidence type="ECO:0000259" key="2">
    <source>
        <dbReference type="Pfam" id="PF25080"/>
    </source>
</evidence>
<feature type="compositionally biased region" description="Polar residues" evidence="1">
    <location>
        <begin position="238"/>
        <end position="247"/>
    </location>
</feature>
<dbReference type="EMBL" id="JAXOVC010000009">
    <property type="protein sequence ID" value="KAK4497176.1"/>
    <property type="molecule type" value="Genomic_DNA"/>
</dbReference>
<keyword evidence="4" id="KW-1185">Reference proteome</keyword>
<dbReference type="InterPro" id="IPR056929">
    <property type="entry name" value="Znf_RING-like"/>
</dbReference>
<evidence type="ECO:0000313" key="4">
    <source>
        <dbReference type="Proteomes" id="UP001305779"/>
    </source>
</evidence>
<dbReference type="Pfam" id="PF25080">
    <property type="entry name" value="zf_RING-like"/>
    <property type="match status" value="1"/>
</dbReference>
<feature type="region of interest" description="Disordered" evidence="1">
    <location>
        <begin position="409"/>
        <end position="445"/>
    </location>
</feature>
<evidence type="ECO:0000256" key="1">
    <source>
        <dbReference type="SAM" id="MobiDB-lite"/>
    </source>
</evidence>
<feature type="region of interest" description="Disordered" evidence="1">
    <location>
        <begin position="339"/>
        <end position="371"/>
    </location>
</feature>
<feature type="compositionally biased region" description="Polar residues" evidence="1">
    <location>
        <begin position="424"/>
        <end position="444"/>
    </location>
</feature>
<gene>
    <name evidence="3" type="ORF">PRZ48_011626</name>
</gene>
<feature type="compositionally biased region" description="Basic residues" evidence="1">
    <location>
        <begin position="295"/>
        <end position="305"/>
    </location>
</feature>
<organism evidence="3 4">
    <name type="scientific">Zasmidium cellare</name>
    <name type="common">Wine cellar mold</name>
    <name type="synonym">Racodium cellare</name>
    <dbReference type="NCBI Taxonomy" id="395010"/>
    <lineage>
        <taxon>Eukaryota</taxon>
        <taxon>Fungi</taxon>
        <taxon>Dikarya</taxon>
        <taxon>Ascomycota</taxon>
        <taxon>Pezizomycotina</taxon>
        <taxon>Dothideomycetes</taxon>
        <taxon>Dothideomycetidae</taxon>
        <taxon>Mycosphaerellales</taxon>
        <taxon>Mycosphaerellaceae</taxon>
        <taxon>Zasmidium</taxon>
    </lineage>
</organism>
<evidence type="ECO:0000313" key="3">
    <source>
        <dbReference type="EMBL" id="KAK4497176.1"/>
    </source>
</evidence>
<reference evidence="3 4" key="1">
    <citation type="journal article" date="2023" name="G3 (Bethesda)">
        <title>A chromosome-level genome assembly of Zasmidium syzygii isolated from banana leaves.</title>
        <authorList>
            <person name="van Westerhoven A.C."/>
            <person name="Mehrabi R."/>
            <person name="Talebi R."/>
            <person name="Steentjes M.B.F."/>
            <person name="Corcolon B."/>
            <person name="Chong P.A."/>
            <person name="Kema G.H.J."/>
            <person name="Seidl M.F."/>
        </authorList>
    </citation>
    <scope>NUCLEOTIDE SEQUENCE [LARGE SCALE GENOMIC DNA]</scope>
    <source>
        <strain evidence="3 4">P124</strain>
    </source>
</reference>